<sequence>MKAHVNEECIYCGLCADLCPEVFQLGDESAFVTVKEIPEEMWDCCREASEECPTEAIEITE</sequence>
<gene>
    <name evidence="7" type="ORF">SCFA_740001</name>
</gene>
<keyword evidence="2" id="KW-0479">Metal-binding</keyword>
<feature type="domain" description="4Fe-4S ferredoxin-type" evidence="6">
    <location>
        <begin position="1"/>
        <end position="28"/>
    </location>
</feature>
<protein>
    <submittedName>
        <fullName evidence="7">Ferredoxin</fullName>
    </submittedName>
</protein>
<keyword evidence="1" id="KW-0813">Transport</keyword>
<dbReference type="GO" id="GO:0051536">
    <property type="term" value="F:iron-sulfur cluster binding"/>
    <property type="evidence" value="ECO:0007669"/>
    <property type="project" value="UniProtKB-KW"/>
</dbReference>
<keyword evidence="4" id="KW-0408">Iron</keyword>
<organism evidence="7">
    <name type="scientific">anaerobic digester metagenome</name>
    <dbReference type="NCBI Taxonomy" id="1263854"/>
    <lineage>
        <taxon>unclassified sequences</taxon>
        <taxon>metagenomes</taxon>
        <taxon>ecological metagenomes</taxon>
    </lineage>
</organism>
<reference evidence="7" key="1">
    <citation type="submission" date="2019-03" db="EMBL/GenBank/DDBJ databases">
        <authorList>
            <person name="Hao L."/>
        </authorList>
    </citation>
    <scope>NUCLEOTIDE SEQUENCE</scope>
</reference>
<dbReference type="InterPro" id="IPR051269">
    <property type="entry name" value="Fe-S_cluster_ET"/>
</dbReference>
<dbReference type="Pfam" id="PF13370">
    <property type="entry name" value="Fer4_13"/>
    <property type="match status" value="1"/>
</dbReference>
<dbReference type="InterPro" id="IPR017900">
    <property type="entry name" value="4Fe4S_Fe_S_CS"/>
</dbReference>
<dbReference type="PANTHER" id="PTHR36923">
    <property type="entry name" value="FERREDOXIN"/>
    <property type="match status" value="1"/>
</dbReference>
<dbReference type="GO" id="GO:0009055">
    <property type="term" value="F:electron transfer activity"/>
    <property type="evidence" value="ECO:0007669"/>
    <property type="project" value="InterPro"/>
</dbReference>
<proteinExistence type="predicted"/>
<evidence type="ECO:0000256" key="5">
    <source>
        <dbReference type="ARBA" id="ARBA00023014"/>
    </source>
</evidence>
<dbReference type="GO" id="GO:0005506">
    <property type="term" value="F:iron ion binding"/>
    <property type="evidence" value="ECO:0007669"/>
    <property type="project" value="InterPro"/>
</dbReference>
<evidence type="ECO:0000256" key="1">
    <source>
        <dbReference type="ARBA" id="ARBA00022448"/>
    </source>
</evidence>
<dbReference type="InterPro" id="IPR001080">
    <property type="entry name" value="3Fe4S_ferredoxin"/>
</dbReference>
<dbReference type="AlphaFoldDB" id="A0A485M922"/>
<name>A0A485M922_9ZZZZ</name>
<dbReference type="PROSITE" id="PS51379">
    <property type="entry name" value="4FE4S_FER_2"/>
    <property type="match status" value="1"/>
</dbReference>
<accession>A0A485M922</accession>
<dbReference type="InterPro" id="IPR017896">
    <property type="entry name" value="4Fe4S_Fe-S-bd"/>
</dbReference>
<evidence type="ECO:0000256" key="3">
    <source>
        <dbReference type="ARBA" id="ARBA00022982"/>
    </source>
</evidence>
<keyword evidence="3" id="KW-0249">Electron transport</keyword>
<dbReference type="PANTHER" id="PTHR36923:SF3">
    <property type="entry name" value="FERREDOXIN"/>
    <property type="match status" value="1"/>
</dbReference>
<evidence type="ECO:0000259" key="6">
    <source>
        <dbReference type="PROSITE" id="PS51379"/>
    </source>
</evidence>
<keyword evidence="5" id="KW-0411">Iron-sulfur</keyword>
<dbReference type="PRINTS" id="PR00352">
    <property type="entry name" value="3FE4SFRDOXIN"/>
</dbReference>
<evidence type="ECO:0000256" key="2">
    <source>
        <dbReference type="ARBA" id="ARBA00022723"/>
    </source>
</evidence>
<dbReference type="Gene3D" id="3.30.70.20">
    <property type="match status" value="1"/>
</dbReference>
<evidence type="ECO:0000313" key="7">
    <source>
        <dbReference type="EMBL" id="VFU19320.1"/>
    </source>
</evidence>
<evidence type="ECO:0000256" key="4">
    <source>
        <dbReference type="ARBA" id="ARBA00023004"/>
    </source>
</evidence>
<dbReference type="SUPFAM" id="SSF54862">
    <property type="entry name" value="4Fe-4S ferredoxins"/>
    <property type="match status" value="1"/>
</dbReference>
<dbReference type="PROSITE" id="PS00198">
    <property type="entry name" value="4FE4S_FER_1"/>
    <property type="match status" value="1"/>
</dbReference>
<dbReference type="EMBL" id="CAADRN010000377">
    <property type="protein sequence ID" value="VFU19320.1"/>
    <property type="molecule type" value="Genomic_DNA"/>
</dbReference>